<sequence length="140" mass="15802">MDAAHKIVRTEPAVIAEGEVSHEECRGFADMLARIGDKWTVLIVGSLASGPLRYKELHRKVEGISQRMLTLTLKGLEEDGLVSRTVYPTIPPRVDYELTELGRTLIVPLATLYKWMTEHKGEIADARQRYAEAQANKPMW</sequence>
<dbReference type="SUPFAM" id="SSF46785">
    <property type="entry name" value="Winged helix' DNA-binding domain"/>
    <property type="match status" value="1"/>
</dbReference>
<dbReference type="PANTHER" id="PTHR33204:SF39">
    <property type="entry name" value="TRANSCRIPTIONAL REGULATORY PROTEIN"/>
    <property type="match status" value="1"/>
</dbReference>
<keyword evidence="1" id="KW-0805">Transcription regulation</keyword>
<dbReference type="Gene3D" id="1.10.10.10">
    <property type="entry name" value="Winged helix-like DNA-binding domain superfamily/Winged helix DNA-binding domain"/>
    <property type="match status" value="1"/>
</dbReference>
<keyword evidence="3" id="KW-0804">Transcription</keyword>
<name>A0ABV9YZT9_9HYPH</name>
<dbReference type="PANTHER" id="PTHR33204">
    <property type="entry name" value="TRANSCRIPTIONAL REGULATOR, MARR FAMILY"/>
    <property type="match status" value="1"/>
</dbReference>
<evidence type="ECO:0000256" key="1">
    <source>
        <dbReference type="ARBA" id="ARBA00023015"/>
    </source>
</evidence>
<dbReference type="Proteomes" id="UP001595796">
    <property type="component" value="Unassembled WGS sequence"/>
</dbReference>
<organism evidence="5 6">
    <name type="scientific">Flaviflagellibacter deserti</name>
    <dbReference type="NCBI Taxonomy" id="2267266"/>
    <lineage>
        <taxon>Bacteria</taxon>
        <taxon>Pseudomonadati</taxon>
        <taxon>Pseudomonadota</taxon>
        <taxon>Alphaproteobacteria</taxon>
        <taxon>Hyphomicrobiales</taxon>
        <taxon>Flaviflagellibacter</taxon>
    </lineage>
</organism>
<evidence type="ECO:0000313" key="6">
    <source>
        <dbReference type="Proteomes" id="UP001595796"/>
    </source>
</evidence>
<gene>
    <name evidence="5" type="ORF">ACFPFW_04925</name>
</gene>
<feature type="domain" description="HTH hxlR-type" evidence="4">
    <location>
        <begin position="25"/>
        <end position="124"/>
    </location>
</feature>
<dbReference type="InterPro" id="IPR036390">
    <property type="entry name" value="WH_DNA-bd_sf"/>
</dbReference>
<comment type="caution">
    <text evidence="5">The sequence shown here is derived from an EMBL/GenBank/DDBJ whole genome shotgun (WGS) entry which is preliminary data.</text>
</comment>
<reference evidence="6" key="1">
    <citation type="journal article" date="2019" name="Int. J. Syst. Evol. Microbiol.">
        <title>The Global Catalogue of Microorganisms (GCM) 10K type strain sequencing project: providing services to taxonomists for standard genome sequencing and annotation.</title>
        <authorList>
            <consortium name="The Broad Institute Genomics Platform"/>
            <consortium name="The Broad Institute Genome Sequencing Center for Infectious Disease"/>
            <person name="Wu L."/>
            <person name="Ma J."/>
        </authorList>
    </citation>
    <scope>NUCLEOTIDE SEQUENCE [LARGE SCALE GENOMIC DNA]</scope>
    <source>
        <strain evidence="6">CGMCC 1.16444</strain>
    </source>
</reference>
<dbReference type="RefSeq" id="WP_379769683.1">
    <property type="nucleotide sequence ID" value="NZ_JBHSJF010000005.1"/>
</dbReference>
<protein>
    <submittedName>
        <fullName evidence="5">Winged helix-turn-helix transcriptional regulator</fullName>
    </submittedName>
</protein>
<dbReference type="InterPro" id="IPR036388">
    <property type="entry name" value="WH-like_DNA-bd_sf"/>
</dbReference>
<accession>A0ABV9YZT9</accession>
<evidence type="ECO:0000259" key="4">
    <source>
        <dbReference type="PROSITE" id="PS51118"/>
    </source>
</evidence>
<keyword evidence="6" id="KW-1185">Reference proteome</keyword>
<dbReference type="Pfam" id="PF01638">
    <property type="entry name" value="HxlR"/>
    <property type="match status" value="1"/>
</dbReference>
<evidence type="ECO:0000313" key="5">
    <source>
        <dbReference type="EMBL" id="MFC5067356.1"/>
    </source>
</evidence>
<dbReference type="PROSITE" id="PS51118">
    <property type="entry name" value="HTH_HXLR"/>
    <property type="match status" value="1"/>
</dbReference>
<keyword evidence="2" id="KW-0238">DNA-binding</keyword>
<proteinExistence type="predicted"/>
<dbReference type="InterPro" id="IPR002577">
    <property type="entry name" value="HTH_HxlR"/>
</dbReference>
<evidence type="ECO:0000256" key="3">
    <source>
        <dbReference type="ARBA" id="ARBA00023163"/>
    </source>
</evidence>
<dbReference type="EMBL" id="JBHSJF010000005">
    <property type="protein sequence ID" value="MFC5067356.1"/>
    <property type="molecule type" value="Genomic_DNA"/>
</dbReference>
<evidence type="ECO:0000256" key="2">
    <source>
        <dbReference type="ARBA" id="ARBA00023125"/>
    </source>
</evidence>